<gene>
    <name evidence="3" type="ORF">LTR24_005555</name>
</gene>
<comment type="caution">
    <text evidence="3">The sequence shown here is derived from an EMBL/GenBank/DDBJ whole genome shotgun (WGS) entry which is preliminary data.</text>
</comment>
<evidence type="ECO:0000313" key="3">
    <source>
        <dbReference type="EMBL" id="KAK5092114.1"/>
    </source>
</evidence>
<dbReference type="EMBL" id="JAVRRG010000064">
    <property type="protein sequence ID" value="KAK5092114.1"/>
    <property type="molecule type" value="Genomic_DNA"/>
</dbReference>
<keyword evidence="2" id="KW-0732">Signal</keyword>
<feature type="compositionally biased region" description="Polar residues" evidence="1">
    <location>
        <begin position="298"/>
        <end position="325"/>
    </location>
</feature>
<evidence type="ECO:0000313" key="4">
    <source>
        <dbReference type="Proteomes" id="UP001345013"/>
    </source>
</evidence>
<organism evidence="3 4">
    <name type="scientific">Lithohypha guttulata</name>
    <dbReference type="NCBI Taxonomy" id="1690604"/>
    <lineage>
        <taxon>Eukaryota</taxon>
        <taxon>Fungi</taxon>
        <taxon>Dikarya</taxon>
        <taxon>Ascomycota</taxon>
        <taxon>Pezizomycotina</taxon>
        <taxon>Eurotiomycetes</taxon>
        <taxon>Chaetothyriomycetidae</taxon>
        <taxon>Chaetothyriales</taxon>
        <taxon>Trichomeriaceae</taxon>
        <taxon>Lithohypha</taxon>
    </lineage>
</organism>
<feature type="signal peptide" evidence="2">
    <location>
        <begin position="1"/>
        <end position="16"/>
    </location>
</feature>
<feature type="region of interest" description="Disordered" evidence="1">
    <location>
        <begin position="383"/>
        <end position="403"/>
    </location>
</feature>
<sequence length="419" mass="44714">MVFPFVVPFLLGSVACQTITPQCAALSPKPTAPHTVQYTAYLPEQIAPTSTIYGAILTKHLNVVDCDYVMVENIDGNAAQIGHFTEKTTVPVLTVYRVGCMPETTAVTRRDYGGLDMAVSLSPRTAVSDSVQQDDQEMVKRTSFEATALKQVLSIADQLSSAIDPTNENITVREFRLLEQTNTALFALNIVNSGLPLREMCEYLRDPGIANHLNDNYIDAQQAGNIVCFAAAYGLYFNMTNNQLLSDLAALEYAIQIHAYGSQTLQDVCKTLDYSAASFLGIDTEEIQNTICNGTEGITHSTQPAMSSVTASSTTGNSSPTATPPSGTAVSTGASGSSIVFGSNGPVFSSATSAAGTVAPWFNTTTSPMMVETATESMLTVTASPEAPSEEPSAAGPNMFYNTPQLRRAELRRHGRAIL</sequence>
<feature type="compositionally biased region" description="Low complexity" evidence="1">
    <location>
        <begin position="383"/>
        <end position="395"/>
    </location>
</feature>
<evidence type="ECO:0000256" key="1">
    <source>
        <dbReference type="SAM" id="MobiDB-lite"/>
    </source>
</evidence>
<name>A0ABR0K8R8_9EURO</name>
<dbReference type="Proteomes" id="UP001345013">
    <property type="component" value="Unassembled WGS sequence"/>
</dbReference>
<keyword evidence="4" id="KW-1185">Reference proteome</keyword>
<reference evidence="3 4" key="1">
    <citation type="submission" date="2023-08" db="EMBL/GenBank/DDBJ databases">
        <title>Black Yeasts Isolated from many extreme environments.</title>
        <authorList>
            <person name="Coleine C."/>
            <person name="Stajich J.E."/>
            <person name="Selbmann L."/>
        </authorList>
    </citation>
    <scope>NUCLEOTIDE SEQUENCE [LARGE SCALE GENOMIC DNA]</scope>
    <source>
        <strain evidence="3 4">CCFEE 5885</strain>
    </source>
</reference>
<protein>
    <submittedName>
        <fullName evidence="3">Uncharacterized protein</fullName>
    </submittedName>
</protein>
<evidence type="ECO:0000256" key="2">
    <source>
        <dbReference type="SAM" id="SignalP"/>
    </source>
</evidence>
<proteinExistence type="predicted"/>
<feature type="region of interest" description="Disordered" evidence="1">
    <location>
        <begin position="298"/>
        <end position="333"/>
    </location>
</feature>
<feature type="chain" id="PRO_5045360363" evidence="2">
    <location>
        <begin position="17"/>
        <end position="419"/>
    </location>
</feature>
<accession>A0ABR0K8R8</accession>